<dbReference type="InterPro" id="IPR036291">
    <property type="entry name" value="NAD(P)-bd_dom_sf"/>
</dbReference>
<dbReference type="Gene3D" id="3.40.50.720">
    <property type="entry name" value="NAD(P)-binding Rossmann-like Domain"/>
    <property type="match status" value="1"/>
</dbReference>
<dbReference type="Pfam" id="PF13561">
    <property type="entry name" value="adh_short_C2"/>
    <property type="match status" value="1"/>
</dbReference>
<keyword evidence="2" id="KW-0560">Oxidoreductase</keyword>
<evidence type="ECO:0000313" key="3">
    <source>
        <dbReference type="EMBL" id="AZP03455.1"/>
    </source>
</evidence>
<gene>
    <name evidence="3" type="ORF">EJN90_01535</name>
</gene>
<dbReference type="CDD" id="cd05233">
    <property type="entry name" value="SDR_c"/>
    <property type="match status" value="1"/>
</dbReference>
<dbReference type="OrthoDB" id="9803333at2"/>
<evidence type="ECO:0000256" key="1">
    <source>
        <dbReference type="ARBA" id="ARBA00006484"/>
    </source>
</evidence>
<name>A0A3Q9BJP6_9LACT</name>
<dbReference type="FunFam" id="3.40.50.720:FF:000084">
    <property type="entry name" value="Short-chain dehydrogenase reductase"/>
    <property type="match status" value="1"/>
</dbReference>
<dbReference type="NCBIfam" id="NF005559">
    <property type="entry name" value="PRK07231.1"/>
    <property type="match status" value="1"/>
</dbReference>
<dbReference type="GO" id="GO:0008206">
    <property type="term" value="P:bile acid metabolic process"/>
    <property type="evidence" value="ECO:0007669"/>
    <property type="project" value="UniProtKB-ARBA"/>
</dbReference>
<evidence type="ECO:0000256" key="2">
    <source>
        <dbReference type="ARBA" id="ARBA00023002"/>
    </source>
</evidence>
<dbReference type="PRINTS" id="PR00081">
    <property type="entry name" value="GDHRDH"/>
</dbReference>
<evidence type="ECO:0000313" key="4">
    <source>
        <dbReference type="Proteomes" id="UP000273326"/>
    </source>
</evidence>
<comment type="similarity">
    <text evidence="1">Belongs to the short-chain dehydrogenases/reductases (SDR) family.</text>
</comment>
<protein>
    <submittedName>
        <fullName evidence="3">SDR family oxidoreductase</fullName>
    </submittedName>
</protein>
<dbReference type="Proteomes" id="UP000273326">
    <property type="component" value="Chromosome"/>
</dbReference>
<keyword evidence="4" id="KW-1185">Reference proteome</keyword>
<dbReference type="PANTHER" id="PTHR24321">
    <property type="entry name" value="DEHYDROGENASES, SHORT CHAIN"/>
    <property type="match status" value="1"/>
</dbReference>
<organism evidence="3 4">
    <name type="scientific">Jeotgalibaca ciconiae</name>
    <dbReference type="NCBI Taxonomy" id="2496265"/>
    <lineage>
        <taxon>Bacteria</taxon>
        <taxon>Bacillati</taxon>
        <taxon>Bacillota</taxon>
        <taxon>Bacilli</taxon>
        <taxon>Lactobacillales</taxon>
        <taxon>Carnobacteriaceae</taxon>
        <taxon>Jeotgalibaca</taxon>
    </lineage>
</organism>
<dbReference type="EMBL" id="CP034465">
    <property type="protein sequence ID" value="AZP03455.1"/>
    <property type="molecule type" value="Genomic_DNA"/>
</dbReference>
<accession>A0A3Q9BJP6</accession>
<dbReference type="KEGG" id="jeh:EJN90_01535"/>
<dbReference type="AlphaFoldDB" id="A0A3Q9BJP6"/>
<dbReference type="PRINTS" id="PR00080">
    <property type="entry name" value="SDRFAMILY"/>
</dbReference>
<dbReference type="InterPro" id="IPR020904">
    <property type="entry name" value="Sc_DH/Rdtase_CS"/>
</dbReference>
<dbReference type="InterPro" id="IPR002347">
    <property type="entry name" value="SDR_fam"/>
</dbReference>
<sequence>MNSLKGHVAFVTGGTSGIGEATARAFAKAGAKVAVAGRKEDIGSQIVKEINEAGGQAIFVELDVTESEKIKNAVKKTVKELGPIDILFNSAGIHDAYDTVLDADEESFSNLMNINVNGVFLVTKEILPIMLENGKGSIITVGSQGSFVAGPGGIAYVTSKHALVGFNKQLSYDFGDKGIRANLLAPGFIETPMTEGIEDERLKDIPAGRAGTAEEIAKVAVFLASDDASYLQGSEITADGGWNIGR</sequence>
<reference evidence="4" key="1">
    <citation type="submission" date="2018-12" db="EMBL/GenBank/DDBJ databases">
        <title>Complete genome sequencing of Jeotgalibaca sp. H21T32.</title>
        <authorList>
            <person name="Bae J.-W."/>
            <person name="Lee S.-Y."/>
        </authorList>
    </citation>
    <scope>NUCLEOTIDE SEQUENCE [LARGE SCALE GENOMIC DNA]</scope>
    <source>
        <strain evidence="4">H21T32</strain>
    </source>
</reference>
<dbReference type="PANTHER" id="PTHR24321:SF8">
    <property type="entry name" value="ESTRADIOL 17-BETA-DEHYDROGENASE 8-RELATED"/>
    <property type="match status" value="1"/>
</dbReference>
<proteinExistence type="inferred from homology"/>
<dbReference type="RefSeq" id="WP_126108546.1">
    <property type="nucleotide sequence ID" value="NZ_CP034465.1"/>
</dbReference>
<dbReference type="GO" id="GO:0016491">
    <property type="term" value="F:oxidoreductase activity"/>
    <property type="evidence" value="ECO:0007669"/>
    <property type="project" value="UniProtKB-KW"/>
</dbReference>
<dbReference type="PROSITE" id="PS00061">
    <property type="entry name" value="ADH_SHORT"/>
    <property type="match status" value="1"/>
</dbReference>
<dbReference type="SUPFAM" id="SSF51735">
    <property type="entry name" value="NAD(P)-binding Rossmann-fold domains"/>
    <property type="match status" value="1"/>
</dbReference>